<reference evidence="3" key="1">
    <citation type="journal article" date="2020" name="Stud. Mycol.">
        <title>101 Dothideomycetes genomes: a test case for predicting lifestyles and emergence of pathogens.</title>
        <authorList>
            <person name="Haridas S."/>
            <person name="Albert R."/>
            <person name="Binder M."/>
            <person name="Bloem J."/>
            <person name="Labutti K."/>
            <person name="Salamov A."/>
            <person name="Andreopoulos B."/>
            <person name="Baker S."/>
            <person name="Barry K."/>
            <person name="Bills G."/>
            <person name="Bluhm B."/>
            <person name="Cannon C."/>
            <person name="Castanera R."/>
            <person name="Culley D."/>
            <person name="Daum C."/>
            <person name="Ezra D."/>
            <person name="Gonzalez J."/>
            <person name="Henrissat B."/>
            <person name="Kuo A."/>
            <person name="Liang C."/>
            <person name="Lipzen A."/>
            <person name="Lutzoni F."/>
            <person name="Magnuson J."/>
            <person name="Mondo S."/>
            <person name="Nolan M."/>
            <person name="Ohm R."/>
            <person name="Pangilinan J."/>
            <person name="Park H.-J."/>
            <person name="Ramirez L."/>
            <person name="Alfaro M."/>
            <person name="Sun H."/>
            <person name="Tritt A."/>
            <person name="Yoshinaga Y."/>
            <person name="Zwiers L.-H."/>
            <person name="Turgeon B."/>
            <person name="Goodwin S."/>
            <person name="Spatafora J."/>
            <person name="Crous P."/>
            <person name="Grigoriev I."/>
        </authorList>
    </citation>
    <scope>NUCLEOTIDE SEQUENCE</scope>
    <source>
        <strain evidence="3">CBS 279.74</strain>
    </source>
</reference>
<dbReference type="InterPro" id="IPR000719">
    <property type="entry name" value="Prot_kinase_dom"/>
</dbReference>
<keyword evidence="3" id="KW-0808">Transferase</keyword>
<feature type="domain" description="Protein kinase" evidence="2">
    <location>
        <begin position="436"/>
        <end position="730"/>
    </location>
</feature>
<name>A0A6G1K635_9PLEO</name>
<dbReference type="SMART" id="SM00220">
    <property type="entry name" value="S_TKc"/>
    <property type="match status" value="1"/>
</dbReference>
<accession>A0A6G1K635</accession>
<keyword evidence="4" id="KW-1185">Reference proteome</keyword>
<dbReference type="OrthoDB" id="4062651at2759"/>
<dbReference type="GO" id="GO:0005524">
    <property type="term" value="F:ATP binding"/>
    <property type="evidence" value="ECO:0007669"/>
    <property type="project" value="InterPro"/>
</dbReference>
<evidence type="ECO:0000259" key="2">
    <source>
        <dbReference type="PROSITE" id="PS50011"/>
    </source>
</evidence>
<dbReference type="Gene3D" id="1.10.510.10">
    <property type="entry name" value="Transferase(Phosphotransferase) domain 1"/>
    <property type="match status" value="1"/>
</dbReference>
<dbReference type="CDD" id="cd00180">
    <property type="entry name" value="PKc"/>
    <property type="match status" value="1"/>
</dbReference>
<dbReference type="GO" id="GO:0004674">
    <property type="term" value="F:protein serine/threonine kinase activity"/>
    <property type="evidence" value="ECO:0007669"/>
    <property type="project" value="TreeGrafter"/>
</dbReference>
<dbReference type="PANTHER" id="PTHR44167">
    <property type="entry name" value="OVARIAN-SPECIFIC SERINE/THREONINE-PROTEIN KINASE LOK-RELATED"/>
    <property type="match status" value="1"/>
</dbReference>
<dbReference type="Proteomes" id="UP000799428">
    <property type="component" value="Unassembled WGS sequence"/>
</dbReference>
<organism evidence="3 4">
    <name type="scientific">Pleomassaria siparia CBS 279.74</name>
    <dbReference type="NCBI Taxonomy" id="1314801"/>
    <lineage>
        <taxon>Eukaryota</taxon>
        <taxon>Fungi</taxon>
        <taxon>Dikarya</taxon>
        <taxon>Ascomycota</taxon>
        <taxon>Pezizomycotina</taxon>
        <taxon>Dothideomycetes</taxon>
        <taxon>Pleosporomycetidae</taxon>
        <taxon>Pleosporales</taxon>
        <taxon>Pleomassariaceae</taxon>
        <taxon>Pleomassaria</taxon>
    </lineage>
</organism>
<dbReference type="Pfam" id="PF00069">
    <property type="entry name" value="Pkinase"/>
    <property type="match status" value="1"/>
</dbReference>
<evidence type="ECO:0000313" key="3">
    <source>
        <dbReference type="EMBL" id="KAF2707911.1"/>
    </source>
</evidence>
<gene>
    <name evidence="3" type="ORF">K504DRAFT_535508</name>
</gene>
<protein>
    <submittedName>
        <fullName evidence="3">Kinase-like protein</fullName>
    </submittedName>
</protein>
<dbReference type="PANTHER" id="PTHR44167:SF24">
    <property type="entry name" value="SERINE_THREONINE-PROTEIN KINASE CHK2"/>
    <property type="match status" value="1"/>
</dbReference>
<dbReference type="InterPro" id="IPR008271">
    <property type="entry name" value="Ser/Thr_kinase_AS"/>
</dbReference>
<proteinExistence type="predicted"/>
<keyword evidence="3" id="KW-0418">Kinase</keyword>
<dbReference type="PROSITE" id="PS50011">
    <property type="entry name" value="PROTEIN_KINASE_DOM"/>
    <property type="match status" value="1"/>
</dbReference>
<sequence length="782" mass="88717">MAPSISDSDRRRLHAIFDDYELFWSYGFQHLIWNDLSQLLMDHLSRYFQSRYIFYLPKSTPRTQYLGRCTPKQIGHIANDVLYVWLRDTGLFPAISKNNSRNLEQAYTRRYISELTNHDLHLLLVDITIELDKIRARLRGVIGHFTDTWNPSVGSETGIIDYLYSPSVRISRSRRLLQRALNIGARNRDRVNENLTAGNNDTQSKPAVATKSTSWNRFDDRPRRPASISANLLNTSKMKQPLQLLEAIIEEAEETGLSESPYQFYIGSYLTVGSEPSIEDLDSLLELQAQTSKSTHSSTTTLSRQSSFDVGELLDLERVRSSEHETTSSNDQSSLHSTAKASMNSTLSGHYSFVTAKSQFSLVEHRSRVSSMGYSIDSFMSAKSLTSLHPTQDNHDSYYNILKEQNLIPDAMVETDWSGRGQHIKYAASEWSQIPLQVEKVLGETRTAMVESVRCKRVRLVRKTIRCTKWTGLRREDVIKEVQHLYRVQHSHVVRLVGTYVIGVDIAILTYPCAEWNLEAFMQTTYTAEDRLERSTSLQQFFTCLANLFDFMHSLPLKHMDVKPQNLLVRNSKGQGLGPYKIYLTDFGISRAYTSVEESETETPTSFTRTYAAREVVLQESRGLSADMFSLGCVYAELLAVILDNSVTGNDMSEPSPRVHWDSLLLARGRNGDGMRPYHSATDEIKTWLSDLLPIEEAELCSVRNWTTKMLDMEPNNRPSARQIAEDPKLPFPCLGCTLRTGPEEFEAAEPPSLPTAVPGTVGITPSVIYTVSERDMIVPSY</sequence>
<dbReference type="GO" id="GO:0044773">
    <property type="term" value="P:mitotic DNA damage checkpoint signaling"/>
    <property type="evidence" value="ECO:0007669"/>
    <property type="project" value="TreeGrafter"/>
</dbReference>
<feature type="compositionally biased region" description="Polar residues" evidence="1">
    <location>
        <begin position="327"/>
        <end position="341"/>
    </location>
</feature>
<dbReference type="InterPro" id="IPR011009">
    <property type="entry name" value="Kinase-like_dom_sf"/>
</dbReference>
<feature type="region of interest" description="Disordered" evidence="1">
    <location>
        <begin position="319"/>
        <end position="341"/>
    </location>
</feature>
<dbReference type="EMBL" id="MU005773">
    <property type="protein sequence ID" value="KAF2707911.1"/>
    <property type="molecule type" value="Genomic_DNA"/>
</dbReference>
<dbReference type="PROSITE" id="PS00108">
    <property type="entry name" value="PROTEIN_KINASE_ST"/>
    <property type="match status" value="1"/>
</dbReference>
<dbReference type="AlphaFoldDB" id="A0A6G1K635"/>
<evidence type="ECO:0000313" key="4">
    <source>
        <dbReference type="Proteomes" id="UP000799428"/>
    </source>
</evidence>
<dbReference type="GO" id="GO:0005634">
    <property type="term" value="C:nucleus"/>
    <property type="evidence" value="ECO:0007669"/>
    <property type="project" value="TreeGrafter"/>
</dbReference>
<evidence type="ECO:0000256" key="1">
    <source>
        <dbReference type="SAM" id="MobiDB-lite"/>
    </source>
</evidence>
<dbReference type="SUPFAM" id="SSF56112">
    <property type="entry name" value="Protein kinase-like (PK-like)"/>
    <property type="match status" value="1"/>
</dbReference>